<feature type="region of interest" description="Disordered" evidence="1">
    <location>
        <begin position="1"/>
        <end position="85"/>
    </location>
</feature>
<reference evidence="2 3" key="1">
    <citation type="journal article" date="2015" name="PLoS Pathog.">
        <title>Leptomonas seymouri: Adaptations to the Dixenous Life Cycle Analyzed by Genome Sequencing, Transcriptome Profiling and Co-infection with Leishmania donovani.</title>
        <authorList>
            <person name="Kraeva N."/>
            <person name="Butenko A."/>
            <person name="Hlavacova J."/>
            <person name="Kostygov A."/>
            <person name="Myskova J."/>
            <person name="Grybchuk D."/>
            <person name="Lestinova T."/>
            <person name="Votypka J."/>
            <person name="Volf P."/>
            <person name="Opperdoes F."/>
            <person name="Flegontov P."/>
            <person name="Lukes J."/>
            <person name="Yurchenko V."/>
        </authorList>
    </citation>
    <scope>NUCLEOTIDE SEQUENCE [LARGE SCALE GENOMIC DNA]</scope>
    <source>
        <strain evidence="2 3">ATCC 30220</strain>
    </source>
</reference>
<dbReference type="VEuPathDB" id="TriTrypDB:Lsey_0609_0010"/>
<dbReference type="Proteomes" id="UP000038009">
    <property type="component" value="Unassembled WGS sequence"/>
</dbReference>
<dbReference type="EMBL" id="LJSK01000609">
    <property type="protein sequence ID" value="KPI82677.1"/>
    <property type="molecule type" value="Genomic_DNA"/>
</dbReference>
<feature type="compositionally biased region" description="Polar residues" evidence="1">
    <location>
        <begin position="1"/>
        <end position="10"/>
    </location>
</feature>
<accession>A0A0N0P2M0</accession>
<sequence length="123" mass="12692">MPGTEHSTVRATATAAAVHDRRLRSSSGTAVPLHSSVPLTAGVQLLRLPTPPQHAHRTGAQTRGQQRNSTSARSPAQESGSFPQPALHQAALSGCAFPGVTHQCGIDQGVPGVLDGPLLLQLV</sequence>
<organism evidence="2 3">
    <name type="scientific">Leptomonas seymouri</name>
    <dbReference type="NCBI Taxonomy" id="5684"/>
    <lineage>
        <taxon>Eukaryota</taxon>
        <taxon>Discoba</taxon>
        <taxon>Euglenozoa</taxon>
        <taxon>Kinetoplastea</taxon>
        <taxon>Metakinetoplastina</taxon>
        <taxon>Trypanosomatida</taxon>
        <taxon>Trypanosomatidae</taxon>
        <taxon>Leishmaniinae</taxon>
        <taxon>Leptomonas</taxon>
    </lineage>
</organism>
<keyword evidence="3" id="KW-1185">Reference proteome</keyword>
<evidence type="ECO:0000313" key="3">
    <source>
        <dbReference type="Proteomes" id="UP000038009"/>
    </source>
</evidence>
<protein>
    <submittedName>
        <fullName evidence="2">Uncharacterized protein</fullName>
    </submittedName>
</protein>
<proteinExistence type="predicted"/>
<comment type="caution">
    <text evidence="2">The sequence shown here is derived from an EMBL/GenBank/DDBJ whole genome shotgun (WGS) entry which is preliminary data.</text>
</comment>
<gene>
    <name evidence="2" type="ORF">ABL78_8308</name>
</gene>
<feature type="compositionally biased region" description="Polar residues" evidence="1">
    <location>
        <begin position="59"/>
        <end position="82"/>
    </location>
</feature>
<evidence type="ECO:0000256" key="1">
    <source>
        <dbReference type="SAM" id="MobiDB-lite"/>
    </source>
</evidence>
<name>A0A0N0P2M0_LEPSE</name>
<dbReference type="AlphaFoldDB" id="A0A0N0P2M0"/>
<evidence type="ECO:0000313" key="2">
    <source>
        <dbReference type="EMBL" id="KPI82677.1"/>
    </source>
</evidence>